<dbReference type="Proteomes" id="UP000313645">
    <property type="component" value="Unassembled WGS sequence"/>
</dbReference>
<dbReference type="PROSITE" id="PS50011">
    <property type="entry name" value="PROTEIN_KINASE_DOM"/>
    <property type="match status" value="1"/>
</dbReference>
<dbReference type="PANTHER" id="PTHR21064">
    <property type="entry name" value="AMINOGLYCOSIDE PHOSPHOTRANSFERASE DOMAIN-CONTAINING PROTEIN-RELATED"/>
    <property type="match status" value="1"/>
</dbReference>
<dbReference type="InterPro" id="IPR002575">
    <property type="entry name" value="Aminoglycoside_PTrfase"/>
</dbReference>
<dbReference type="RefSeq" id="WP_131479576.1">
    <property type="nucleotide sequence ID" value="NZ_SJDL01000005.1"/>
</dbReference>
<dbReference type="EMBL" id="SJDL01000005">
    <property type="protein sequence ID" value="TBW58170.1"/>
    <property type="molecule type" value="Genomic_DNA"/>
</dbReference>
<comment type="caution">
    <text evidence="3">The sequence shown here is derived from an EMBL/GenBank/DDBJ whole genome shotgun (WGS) entry which is preliminary data.</text>
</comment>
<accession>A0ABY1ZP26</accession>
<evidence type="ECO:0000259" key="2">
    <source>
        <dbReference type="PROSITE" id="PS50011"/>
    </source>
</evidence>
<keyword evidence="4" id="KW-1185">Reference proteome</keyword>
<reference evidence="3 4" key="1">
    <citation type="submission" date="2019-02" db="EMBL/GenBank/DDBJ databases">
        <title>Marinobacter halodurans sp. nov., a marine bacterium isolated from sea tidal flat.</title>
        <authorList>
            <person name="Yoo Y."/>
            <person name="Lee D.W."/>
            <person name="Kim B.S."/>
            <person name="Kim J.-J."/>
        </authorList>
    </citation>
    <scope>NUCLEOTIDE SEQUENCE [LARGE SCALE GENOMIC DNA]</scope>
    <source>
        <strain evidence="3 4">YJ-S3-2</strain>
    </source>
</reference>
<dbReference type="InterPro" id="IPR050249">
    <property type="entry name" value="Pseudomonas-type_ThrB"/>
</dbReference>
<dbReference type="Gene3D" id="3.90.1200.10">
    <property type="match status" value="1"/>
</dbReference>
<dbReference type="SUPFAM" id="SSF56112">
    <property type="entry name" value="Protein kinase-like (PK-like)"/>
    <property type="match status" value="1"/>
</dbReference>
<name>A0ABY1ZP26_9GAMM</name>
<dbReference type="Gene3D" id="3.30.200.20">
    <property type="entry name" value="Phosphorylase Kinase, domain 1"/>
    <property type="match status" value="1"/>
</dbReference>
<dbReference type="Pfam" id="PF01636">
    <property type="entry name" value="APH"/>
    <property type="match status" value="1"/>
</dbReference>
<evidence type="ECO:0000313" key="3">
    <source>
        <dbReference type="EMBL" id="TBW58170.1"/>
    </source>
</evidence>
<feature type="domain" description="Protein kinase" evidence="2">
    <location>
        <begin position="14"/>
        <end position="341"/>
    </location>
</feature>
<protein>
    <submittedName>
        <fullName evidence="3">Aminoglycoside phosphotransferase</fullName>
    </submittedName>
</protein>
<comment type="similarity">
    <text evidence="1">Belongs to the pseudomonas-type ThrB family.</text>
</comment>
<evidence type="ECO:0000313" key="4">
    <source>
        <dbReference type="Proteomes" id="UP000313645"/>
    </source>
</evidence>
<organism evidence="3 4">
    <name type="scientific">Marinobacter halodurans</name>
    <dbReference type="NCBI Taxonomy" id="2528979"/>
    <lineage>
        <taxon>Bacteria</taxon>
        <taxon>Pseudomonadati</taxon>
        <taxon>Pseudomonadota</taxon>
        <taxon>Gammaproteobacteria</taxon>
        <taxon>Pseudomonadales</taxon>
        <taxon>Marinobacteraceae</taxon>
        <taxon>Marinobacter</taxon>
    </lineage>
</organism>
<proteinExistence type="inferred from homology"/>
<dbReference type="InterPro" id="IPR000719">
    <property type="entry name" value="Prot_kinase_dom"/>
</dbReference>
<dbReference type="InterPro" id="IPR011009">
    <property type="entry name" value="Kinase-like_dom_sf"/>
</dbReference>
<evidence type="ECO:0000256" key="1">
    <source>
        <dbReference type="ARBA" id="ARBA00038240"/>
    </source>
</evidence>
<dbReference type="PANTHER" id="PTHR21064:SF6">
    <property type="entry name" value="AMINOGLYCOSIDE PHOSPHOTRANSFERASE DOMAIN-CONTAINING PROTEIN"/>
    <property type="match status" value="1"/>
</dbReference>
<gene>
    <name evidence="3" type="ORF">EZI54_04765</name>
</gene>
<sequence length="341" mass="39188">MTRFEQLTPDQQSRLLLELAGKSLRHWGLEGSDIDLVKYRENAVYKISTAHGRRFALRIHRHGYHSEASLRSELEWMSALRESGIPVPEVIPATDGRLLISESTDAVVNPHNIDLFAWIDGSPMGSVEQGLGDNAEQITQLYSELGRLAARLHNQSTRWSMPEGFERHAWDRDGLVGDTPFWGRFWELELLDKQQRRLMERVRDRIAEALSGYDQSPQRYGLIHADFVPENLMTENGNVRLIDFDDAGFGWHMFELATALYFIQEEACYPLAREALIAGYRQERALTAEDLDRMELFLTARGCTYLGWIRSRQETDTAREMAPDLIRRACEQAERFLASEG</sequence>